<evidence type="ECO:0000256" key="1">
    <source>
        <dbReference type="ARBA" id="ARBA00006484"/>
    </source>
</evidence>
<dbReference type="SUPFAM" id="SSF51735">
    <property type="entry name" value="NAD(P)-binding Rossmann-fold domains"/>
    <property type="match status" value="1"/>
</dbReference>
<feature type="region of interest" description="Disordered" evidence="4">
    <location>
        <begin position="15"/>
        <end position="49"/>
    </location>
</feature>
<evidence type="ECO:0000313" key="6">
    <source>
        <dbReference type="Proteomes" id="UP001500279"/>
    </source>
</evidence>
<evidence type="ECO:0000256" key="4">
    <source>
        <dbReference type="SAM" id="MobiDB-lite"/>
    </source>
</evidence>
<dbReference type="PANTHER" id="PTHR43639:SF1">
    <property type="entry name" value="SHORT-CHAIN DEHYDROGENASE_REDUCTASE FAMILY PROTEIN"/>
    <property type="match status" value="1"/>
</dbReference>
<evidence type="ECO:0000313" key="5">
    <source>
        <dbReference type="EMBL" id="GAA0756557.1"/>
    </source>
</evidence>
<dbReference type="InterPro" id="IPR036291">
    <property type="entry name" value="NAD(P)-bd_dom_sf"/>
</dbReference>
<dbReference type="RefSeq" id="WP_231011823.1">
    <property type="nucleotide sequence ID" value="NZ_JAJNKD010000008.1"/>
</dbReference>
<dbReference type="PRINTS" id="PR00081">
    <property type="entry name" value="GDHRDH"/>
</dbReference>
<dbReference type="PRINTS" id="PR00080">
    <property type="entry name" value="SDRFAMILY"/>
</dbReference>
<comment type="caution">
    <text evidence="5">The sequence shown here is derived from an EMBL/GenBank/DDBJ whole genome shotgun (WGS) entry which is preliminary data.</text>
</comment>
<dbReference type="InterPro" id="IPR002347">
    <property type="entry name" value="SDR_fam"/>
</dbReference>
<name>A0ABP3VJ31_9BURK</name>
<reference evidence="6" key="1">
    <citation type="journal article" date="2019" name="Int. J. Syst. Evol. Microbiol.">
        <title>The Global Catalogue of Microorganisms (GCM) 10K type strain sequencing project: providing services to taxonomists for standard genome sequencing and annotation.</title>
        <authorList>
            <consortium name="The Broad Institute Genomics Platform"/>
            <consortium name="The Broad Institute Genome Sequencing Center for Infectious Disease"/>
            <person name="Wu L."/>
            <person name="Ma J."/>
        </authorList>
    </citation>
    <scope>NUCLEOTIDE SEQUENCE [LARGE SCALE GENOMIC DNA]</scope>
    <source>
        <strain evidence="6">JCM 15503</strain>
    </source>
</reference>
<keyword evidence="6" id="KW-1185">Reference proteome</keyword>
<dbReference type="Gene3D" id="3.40.50.720">
    <property type="entry name" value="NAD(P)-binding Rossmann-like Domain"/>
    <property type="match status" value="1"/>
</dbReference>
<accession>A0ABP3VJ31</accession>
<dbReference type="EMBL" id="BAAAEW010000023">
    <property type="protein sequence ID" value="GAA0756557.1"/>
    <property type="molecule type" value="Genomic_DNA"/>
</dbReference>
<gene>
    <name evidence="5" type="ORF">GCM10009107_35160</name>
</gene>
<evidence type="ECO:0008006" key="7">
    <source>
        <dbReference type="Google" id="ProtNLM"/>
    </source>
</evidence>
<protein>
    <recommendedName>
        <fullName evidence="7">SDR family oxidoreductase</fullName>
    </recommendedName>
</protein>
<feature type="region of interest" description="Disordered" evidence="4">
    <location>
        <begin position="275"/>
        <end position="295"/>
    </location>
</feature>
<dbReference type="PANTHER" id="PTHR43639">
    <property type="entry name" value="OXIDOREDUCTASE, SHORT-CHAIN DEHYDROGENASE/REDUCTASE FAMILY (AFU_ORTHOLOGUE AFUA_5G02870)"/>
    <property type="match status" value="1"/>
</dbReference>
<organism evidence="5 6">
    <name type="scientific">Ideonella azotifigens</name>
    <dbReference type="NCBI Taxonomy" id="513160"/>
    <lineage>
        <taxon>Bacteria</taxon>
        <taxon>Pseudomonadati</taxon>
        <taxon>Pseudomonadota</taxon>
        <taxon>Betaproteobacteria</taxon>
        <taxon>Burkholderiales</taxon>
        <taxon>Sphaerotilaceae</taxon>
        <taxon>Ideonella</taxon>
    </lineage>
</organism>
<dbReference type="Pfam" id="PF00106">
    <property type="entry name" value="adh_short"/>
    <property type="match status" value="1"/>
</dbReference>
<proteinExistence type="inferred from homology"/>
<feature type="compositionally biased region" description="Basic residues" evidence="4">
    <location>
        <begin position="283"/>
        <end position="295"/>
    </location>
</feature>
<evidence type="ECO:0000256" key="2">
    <source>
        <dbReference type="ARBA" id="ARBA00023002"/>
    </source>
</evidence>
<dbReference type="Proteomes" id="UP001500279">
    <property type="component" value="Unassembled WGS sequence"/>
</dbReference>
<comment type="similarity">
    <text evidence="1 3">Belongs to the short-chain dehydrogenases/reductases (SDR) family.</text>
</comment>
<keyword evidence="2" id="KW-0560">Oxidoreductase</keyword>
<evidence type="ECO:0000256" key="3">
    <source>
        <dbReference type="RuleBase" id="RU000363"/>
    </source>
</evidence>
<feature type="compositionally biased region" description="Low complexity" evidence="4">
    <location>
        <begin position="39"/>
        <end position="49"/>
    </location>
</feature>
<sequence>MQAFTLAAELALASPLQTPPTPLPTMPLATLAPPPSPARRPALALPRPPGQRLRGRVALVTGATRGGGAAIARAFGAEGAAVVVHYATDRAAAQRVVADIAAQGGRAFAVPADLARPEDVRRLLIETRAAFGRPDLVVNHAAIRRSVPIEQISEAEIRQLFEVNVFGALRVVQEALKHFGPEGGCIMNIAAPEPAPGGVPASAHAATQGALAQLTRGLAHELAGRGIRVNAIVPAPDLPLPAEADGELTWEPHAASDAVARQALQFALAGAALDELPPLPAPRTRRRPAARHSSP</sequence>